<dbReference type="VEuPathDB" id="TrichDB:TVAG_170100"/>
<organism evidence="1 2">
    <name type="scientific">Trichomonas vaginalis (strain ATCC PRA-98 / G3)</name>
    <dbReference type="NCBI Taxonomy" id="412133"/>
    <lineage>
        <taxon>Eukaryota</taxon>
        <taxon>Metamonada</taxon>
        <taxon>Parabasalia</taxon>
        <taxon>Trichomonadida</taxon>
        <taxon>Trichomonadidae</taxon>
        <taxon>Trichomonas</taxon>
    </lineage>
</organism>
<dbReference type="Proteomes" id="UP000001542">
    <property type="component" value="Unassembled WGS sequence"/>
</dbReference>
<name>A2DPF3_TRIV3</name>
<dbReference type="InParanoid" id="A2DPF3"/>
<dbReference type="KEGG" id="tva:4775716"/>
<proteinExistence type="predicted"/>
<dbReference type="EMBL" id="DS113227">
    <property type="protein sequence ID" value="EAY17697.1"/>
    <property type="molecule type" value="Genomic_DNA"/>
</dbReference>
<keyword evidence="2" id="KW-1185">Reference proteome</keyword>
<evidence type="ECO:0000313" key="1">
    <source>
        <dbReference type="EMBL" id="EAY17697.1"/>
    </source>
</evidence>
<dbReference type="RefSeq" id="XP_001329832.1">
    <property type="nucleotide sequence ID" value="XM_001329797.1"/>
</dbReference>
<gene>
    <name evidence="1" type="ORF">TVAG_170100</name>
</gene>
<reference evidence="1" key="2">
    <citation type="journal article" date="2007" name="Science">
        <title>Draft genome sequence of the sexually transmitted pathogen Trichomonas vaginalis.</title>
        <authorList>
            <person name="Carlton J.M."/>
            <person name="Hirt R.P."/>
            <person name="Silva J.C."/>
            <person name="Delcher A.L."/>
            <person name="Schatz M."/>
            <person name="Zhao Q."/>
            <person name="Wortman J.R."/>
            <person name="Bidwell S.L."/>
            <person name="Alsmark U.C.M."/>
            <person name="Besteiro S."/>
            <person name="Sicheritz-Ponten T."/>
            <person name="Noel C.J."/>
            <person name="Dacks J.B."/>
            <person name="Foster P.G."/>
            <person name="Simillion C."/>
            <person name="Van de Peer Y."/>
            <person name="Miranda-Saavedra D."/>
            <person name="Barton G.J."/>
            <person name="Westrop G.D."/>
            <person name="Mueller S."/>
            <person name="Dessi D."/>
            <person name="Fiori P.L."/>
            <person name="Ren Q."/>
            <person name="Paulsen I."/>
            <person name="Zhang H."/>
            <person name="Bastida-Corcuera F.D."/>
            <person name="Simoes-Barbosa A."/>
            <person name="Brown M.T."/>
            <person name="Hayes R.D."/>
            <person name="Mukherjee M."/>
            <person name="Okumura C.Y."/>
            <person name="Schneider R."/>
            <person name="Smith A.J."/>
            <person name="Vanacova S."/>
            <person name="Villalvazo M."/>
            <person name="Haas B.J."/>
            <person name="Pertea M."/>
            <person name="Feldblyum T.V."/>
            <person name="Utterback T.R."/>
            <person name="Shu C.L."/>
            <person name="Osoegawa K."/>
            <person name="de Jong P.J."/>
            <person name="Hrdy I."/>
            <person name="Horvathova L."/>
            <person name="Zubacova Z."/>
            <person name="Dolezal P."/>
            <person name="Malik S.B."/>
            <person name="Logsdon J.M. Jr."/>
            <person name="Henze K."/>
            <person name="Gupta A."/>
            <person name="Wang C.C."/>
            <person name="Dunne R.L."/>
            <person name="Upcroft J.A."/>
            <person name="Upcroft P."/>
            <person name="White O."/>
            <person name="Salzberg S.L."/>
            <person name="Tang P."/>
            <person name="Chiu C.-H."/>
            <person name="Lee Y.-S."/>
            <person name="Embley T.M."/>
            <person name="Coombs G.H."/>
            <person name="Mottram J.C."/>
            <person name="Tachezy J."/>
            <person name="Fraser-Liggett C.M."/>
            <person name="Johnson P.J."/>
        </authorList>
    </citation>
    <scope>NUCLEOTIDE SEQUENCE [LARGE SCALE GENOMIC DNA]</scope>
    <source>
        <strain evidence="1">G3</strain>
    </source>
</reference>
<evidence type="ECO:0000313" key="2">
    <source>
        <dbReference type="Proteomes" id="UP000001542"/>
    </source>
</evidence>
<sequence>MSHCKKYNKNGKYCHSDAKSLDRFLNALSGVTPEKALNYLKTHHATGQELYALIKFLQFKDNSGFLTTLCTRELDHHPNLTESVLEKTWDTYSPIYTNTVFTKFKAANQPERGLLTDEELTKSFMLTKTLEERNDLFRSIEDNVVSIISYENKGYPDNHGNQNILPESFYIIMIKQKARYLLQSVYYVKDIGGNSNIKKYSREEIWNPRNKDVFSDSERRLIFGTTTDGCIQTTPALETKNIPQNEIDWVNLLETCNYPDFD</sequence>
<accession>A2DPF3</accession>
<protein>
    <submittedName>
        <fullName evidence="1">Uncharacterized protein</fullName>
    </submittedName>
</protein>
<dbReference type="VEuPathDB" id="TrichDB:TVAGG3_0680820"/>
<reference evidence="1" key="1">
    <citation type="submission" date="2006-10" db="EMBL/GenBank/DDBJ databases">
        <authorList>
            <person name="Amadeo P."/>
            <person name="Zhao Q."/>
            <person name="Wortman J."/>
            <person name="Fraser-Liggett C."/>
            <person name="Carlton J."/>
        </authorList>
    </citation>
    <scope>NUCLEOTIDE SEQUENCE</scope>
    <source>
        <strain evidence="1">G3</strain>
    </source>
</reference>
<dbReference type="AlphaFoldDB" id="A2DPF3"/>